<protein>
    <submittedName>
        <fullName evidence="2">Uncharacterized protein</fullName>
    </submittedName>
</protein>
<gene>
    <name evidence="2" type="ORF">SAMN06265360_104218</name>
</gene>
<accession>A0A238VYM9</accession>
<evidence type="ECO:0000313" key="2">
    <source>
        <dbReference type="EMBL" id="SNR39338.1"/>
    </source>
</evidence>
<feature type="region of interest" description="Disordered" evidence="1">
    <location>
        <begin position="96"/>
        <end position="116"/>
    </location>
</feature>
<proteinExistence type="predicted"/>
<keyword evidence="3" id="KW-1185">Reference proteome</keyword>
<evidence type="ECO:0000313" key="3">
    <source>
        <dbReference type="Proteomes" id="UP000198348"/>
    </source>
</evidence>
<dbReference type="RefSeq" id="WP_089300290.1">
    <property type="nucleotide sequence ID" value="NZ_FZNW01000004.1"/>
</dbReference>
<sequence length="116" mass="12364">MAATQDRGVGALLTDAEEALRGVEHALQARAPDPSELYHMVDGAMRVTSTLAELVEATRQRAAECLDGEVLNELRADLQAMHGCLITGPLLLAPARDDLRPVPGHSQAEQPGMVVD</sequence>
<evidence type="ECO:0000256" key="1">
    <source>
        <dbReference type="SAM" id="MobiDB-lite"/>
    </source>
</evidence>
<dbReference type="AlphaFoldDB" id="A0A238VYM9"/>
<organism evidence="2 3">
    <name type="scientific">Haloechinothrix alba</name>
    <dbReference type="NCBI Taxonomy" id="664784"/>
    <lineage>
        <taxon>Bacteria</taxon>
        <taxon>Bacillati</taxon>
        <taxon>Actinomycetota</taxon>
        <taxon>Actinomycetes</taxon>
        <taxon>Pseudonocardiales</taxon>
        <taxon>Pseudonocardiaceae</taxon>
        <taxon>Haloechinothrix</taxon>
    </lineage>
</organism>
<reference evidence="2 3" key="1">
    <citation type="submission" date="2017-06" db="EMBL/GenBank/DDBJ databases">
        <authorList>
            <person name="Kim H.J."/>
            <person name="Triplett B.A."/>
        </authorList>
    </citation>
    <scope>NUCLEOTIDE SEQUENCE [LARGE SCALE GENOMIC DNA]</scope>
    <source>
        <strain evidence="2 3">DSM 45207</strain>
    </source>
</reference>
<name>A0A238VYM9_9PSEU</name>
<dbReference type="OrthoDB" id="3695517at2"/>
<dbReference type="Proteomes" id="UP000198348">
    <property type="component" value="Unassembled WGS sequence"/>
</dbReference>
<dbReference type="EMBL" id="FZNW01000004">
    <property type="protein sequence ID" value="SNR39338.1"/>
    <property type="molecule type" value="Genomic_DNA"/>
</dbReference>